<dbReference type="Gene3D" id="3.50.50.60">
    <property type="entry name" value="FAD/NAD(P)-binding domain"/>
    <property type="match status" value="3"/>
</dbReference>
<evidence type="ECO:0000256" key="4">
    <source>
        <dbReference type="ARBA" id="ARBA00022827"/>
    </source>
</evidence>
<dbReference type="Pfam" id="PF13738">
    <property type="entry name" value="Pyr_redox_3"/>
    <property type="match status" value="1"/>
</dbReference>
<dbReference type="AlphaFoldDB" id="A0A381R3L4"/>
<evidence type="ECO:0000256" key="2">
    <source>
        <dbReference type="ARBA" id="ARBA00010139"/>
    </source>
</evidence>
<keyword evidence="5" id="KW-0521">NADP</keyword>
<reference evidence="8" key="1">
    <citation type="submission" date="2018-05" db="EMBL/GenBank/DDBJ databases">
        <authorList>
            <person name="Lanie J.A."/>
            <person name="Ng W.-L."/>
            <person name="Kazmierczak K.M."/>
            <person name="Andrzejewski T.M."/>
            <person name="Davidsen T.M."/>
            <person name="Wayne K.J."/>
            <person name="Tettelin H."/>
            <person name="Glass J.I."/>
            <person name="Rusch D."/>
            <person name="Podicherti R."/>
            <person name="Tsui H.-C.T."/>
            <person name="Winkler M.E."/>
        </authorList>
    </citation>
    <scope>NUCLEOTIDE SEQUENCE</scope>
</reference>
<sequence length="535" mass="59073">MESKGPTQTESVDALIVGAGFAGLYMLQKLKLQGLTAKIVEAGSGVGGTWFWNRYPGARCDIESLEYSYQFSEELQQEWEWPERYSTQPEILKYVNHVADRFELRDDIYFDTRVVANHFNDATQRWDVSTDSEKTFTARFCVMATGCLSSTNTPNFEGLGSFRGPTYHTGQWPHHDIDFSGQRVGIIGTGSSGVQAIPVIAEQAKHLTVFQRTPNFSVPARNEPLDPETEQSVKADYAGFRELANAAPFAANFVVNEKTALECSQEERNAEYERRWDQGGLGFVAAFSDLIVDKEANDTAADFVRGKIRDVVKDPTVAELLCPKSVVACKRLCADTNYYETYNRDNVTLIDVSSDPIDEITPEGLRVGDAHYSFDVLVFATGFDAMTGALTSIDIRGRNGVALKEKWSAGPRTYLGLSTSGFPNLFTISGPGSPSVLTNMLPSIEQHVRWISDCVGHCVENGVATIEASLDAEDDWVEHVNDVAGATLFPTCNSWYLGANVPGKARVFMPYIGFPPYVEKCDQVASNDYEGFVQA</sequence>
<protein>
    <recommendedName>
        <fullName evidence="9">FAD/NAD(P)-binding domain-containing protein</fullName>
    </recommendedName>
</protein>
<accession>A0A381R3L4</accession>
<evidence type="ECO:0000256" key="6">
    <source>
        <dbReference type="ARBA" id="ARBA00023002"/>
    </source>
</evidence>
<dbReference type="PANTHER" id="PTHR43098:SF3">
    <property type="entry name" value="L-ORNITHINE N(5)-MONOOXYGENASE-RELATED"/>
    <property type="match status" value="1"/>
</dbReference>
<dbReference type="SUPFAM" id="SSF51905">
    <property type="entry name" value="FAD/NAD(P)-binding domain"/>
    <property type="match status" value="3"/>
</dbReference>
<evidence type="ECO:0000256" key="3">
    <source>
        <dbReference type="ARBA" id="ARBA00022630"/>
    </source>
</evidence>
<dbReference type="PANTHER" id="PTHR43098">
    <property type="entry name" value="L-ORNITHINE N(5)-MONOOXYGENASE-RELATED"/>
    <property type="match status" value="1"/>
</dbReference>
<keyword evidence="7" id="KW-0503">Monooxygenase</keyword>
<evidence type="ECO:0000256" key="5">
    <source>
        <dbReference type="ARBA" id="ARBA00022857"/>
    </source>
</evidence>
<proteinExistence type="inferred from homology"/>
<gene>
    <name evidence="8" type="ORF">METZ01_LOCUS37271</name>
</gene>
<comment type="cofactor">
    <cofactor evidence="1">
        <name>FAD</name>
        <dbReference type="ChEBI" id="CHEBI:57692"/>
    </cofactor>
</comment>
<organism evidence="8">
    <name type="scientific">marine metagenome</name>
    <dbReference type="NCBI Taxonomy" id="408172"/>
    <lineage>
        <taxon>unclassified sequences</taxon>
        <taxon>metagenomes</taxon>
        <taxon>ecological metagenomes</taxon>
    </lineage>
</organism>
<keyword evidence="6" id="KW-0560">Oxidoreductase</keyword>
<dbReference type="EMBL" id="UINC01001594">
    <property type="protein sequence ID" value="SUZ84417.1"/>
    <property type="molecule type" value="Genomic_DNA"/>
</dbReference>
<evidence type="ECO:0008006" key="9">
    <source>
        <dbReference type="Google" id="ProtNLM"/>
    </source>
</evidence>
<evidence type="ECO:0000256" key="1">
    <source>
        <dbReference type="ARBA" id="ARBA00001974"/>
    </source>
</evidence>
<dbReference type="GO" id="GO:0004497">
    <property type="term" value="F:monooxygenase activity"/>
    <property type="evidence" value="ECO:0007669"/>
    <property type="project" value="UniProtKB-KW"/>
</dbReference>
<name>A0A381R3L4_9ZZZZ</name>
<comment type="similarity">
    <text evidence="2">Belongs to the FAD-binding monooxygenase family.</text>
</comment>
<dbReference type="InterPro" id="IPR036188">
    <property type="entry name" value="FAD/NAD-bd_sf"/>
</dbReference>
<keyword evidence="4" id="KW-0274">FAD</keyword>
<keyword evidence="3" id="KW-0285">Flavoprotein</keyword>
<evidence type="ECO:0000313" key="8">
    <source>
        <dbReference type="EMBL" id="SUZ84417.1"/>
    </source>
</evidence>
<evidence type="ECO:0000256" key="7">
    <source>
        <dbReference type="ARBA" id="ARBA00023033"/>
    </source>
</evidence>
<dbReference type="InterPro" id="IPR050775">
    <property type="entry name" value="FAD-binding_Monooxygenases"/>
</dbReference>